<dbReference type="Proteomes" id="UP000179115">
    <property type="component" value="Unassembled WGS sequence"/>
</dbReference>
<feature type="domain" description="Nudix hydrolase" evidence="8">
    <location>
        <begin position="161"/>
        <end position="299"/>
    </location>
</feature>
<dbReference type="InterPro" id="IPR011605">
    <property type="entry name" value="NusB_fam"/>
</dbReference>
<evidence type="ECO:0000313" key="10">
    <source>
        <dbReference type="Proteomes" id="UP000179115"/>
    </source>
</evidence>
<feature type="compositionally biased region" description="Basic and acidic residues" evidence="7">
    <location>
        <begin position="323"/>
        <end position="333"/>
    </location>
</feature>
<keyword evidence="3 6" id="KW-0694">RNA-binding</keyword>
<dbReference type="PROSITE" id="PS51462">
    <property type="entry name" value="NUDIX"/>
    <property type="match status" value="1"/>
</dbReference>
<dbReference type="InterPro" id="IPR000086">
    <property type="entry name" value="NUDIX_hydrolase_dom"/>
</dbReference>
<evidence type="ECO:0000256" key="2">
    <source>
        <dbReference type="ARBA" id="ARBA00022814"/>
    </source>
</evidence>
<dbReference type="Gene3D" id="1.10.940.10">
    <property type="entry name" value="NusB-like"/>
    <property type="match status" value="1"/>
</dbReference>
<dbReference type="GO" id="GO:0003723">
    <property type="term" value="F:RNA binding"/>
    <property type="evidence" value="ECO:0007669"/>
    <property type="project" value="UniProtKB-UniRule"/>
</dbReference>
<dbReference type="SUPFAM" id="SSF48013">
    <property type="entry name" value="NusB-like"/>
    <property type="match status" value="1"/>
</dbReference>
<dbReference type="GO" id="GO:0031564">
    <property type="term" value="P:transcription antitermination"/>
    <property type="evidence" value="ECO:0007669"/>
    <property type="project" value="UniProtKB-KW"/>
</dbReference>
<feature type="region of interest" description="Disordered" evidence="7">
    <location>
        <begin position="306"/>
        <end position="333"/>
    </location>
</feature>
<dbReference type="InterPro" id="IPR015797">
    <property type="entry name" value="NUDIX_hydrolase-like_dom_sf"/>
</dbReference>
<evidence type="ECO:0000313" key="9">
    <source>
        <dbReference type="EMBL" id="OGG71331.1"/>
    </source>
</evidence>
<dbReference type="SUPFAM" id="SSF55811">
    <property type="entry name" value="Nudix"/>
    <property type="match status" value="1"/>
</dbReference>
<dbReference type="AlphaFoldDB" id="A0A1F6ECF5"/>
<dbReference type="NCBIfam" id="TIGR01951">
    <property type="entry name" value="nusB"/>
    <property type="match status" value="1"/>
</dbReference>
<protein>
    <recommendedName>
        <fullName evidence="6">Transcription antitermination protein NusB</fullName>
    </recommendedName>
    <alternativeName>
        <fullName evidence="6">Antitermination factor NusB</fullName>
    </alternativeName>
</protein>
<evidence type="ECO:0000256" key="5">
    <source>
        <dbReference type="ARBA" id="ARBA00023163"/>
    </source>
</evidence>
<dbReference type="GO" id="GO:0005829">
    <property type="term" value="C:cytosol"/>
    <property type="evidence" value="ECO:0007669"/>
    <property type="project" value="TreeGrafter"/>
</dbReference>
<evidence type="ECO:0000256" key="3">
    <source>
        <dbReference type="ARBA" id="ARBA00022884"/>
    </source>
</evidence>
<proteinExistence type="inferred from homology"/>
<dbReference type="PANTHER" id="PTHR11078:SF3">
    <property type="entry name" value="ANTITERMINATION NUSB DOMAIN-CONTAINING PROTEIN"/>
    <property type="match status" value="1"/>
</dbReference>
<evidence type="ECO:0000256" key="1">
    <source>
        <dbReference type="ARBA" id="ARBA00005952"/>
    </source>
</evidence>
<dbReference type="Pfam" id="PF00293">
    <property type="entry name" value="NUDIX"/>
    <property type="match status" value="1"/>
</dbReference>
<evidence type="ECO:0000256" key="7">
    <source>
        <dbReference type="SAM" id="MobiDB-lite"/>
    </source>
</evidence>
<dbReference type="Gene3D" id="3.90.79.10">
    <property type="entry name" value="Nucleoside Triphosphate Pyrophosphohydrolase"/>
    <property type="match status" value="1"/>
</dbReference>
<keyword evidence="5 6" id="KW-0804">Transcription</keyword>
<dbReference type="GO" id="GO:0006353">
    <property type="term" value="P:DNA-templated transcription termination"/>
    <property type="evidence" value="ECO:0007669"/>
    <property type="project" value="UniProtKB-UniRule"/>
</dbReference>
<comment type="function">
    <text evidence="6">Involved in transcription antitermination. Required for transcription of ribosomal RNA (rRNA) genes. Binds specifically to the boxA antiterminator sequence of the ribosomal RNA (rrn) operons.</text>
</comment>
<dbReference type="EMBL" id="MFLV01000027">
    <property type="protein sequence ID" value="OGG71331.1"/>
    <property type="molecule type" value="Genomic_DNA"/>
</dbReference>
<dbReference type="STRING" id="1798508.A3A35_02240"/>
<dbReference type="Pfam" id="PF01029">
    <property type="entry name" value="NusB"/>
    <property type="match status" value="1"/>
</dbReference>
<organism evidence="9 10">
    <name type="scientific">Candidatus Kaiserbacteria bacterium RIFCSPLOWO2_01_FULL_51_21</name>
    <dbReference type="NCBI Taxonomy" id="1798508"/>
    <lineage>
        <taxon>Bacteria</taxon>
        <taxon>Candidatus Kaiseribacteriota</taxon>
    </lineage>
</organism>
<dbReference type="InterPro" id="IPR035926">
    <property type="entry name" value="NusB-like_sf"/>
</dbReference>
<sequence length="333" mass="37293">MANRHLSRSIVLQTLYEWDFGGQNNLKLPEILDRCIKEFAPGMADFSFIQSLLTNVLEKRPDLDAIIEKAAPEWPLDKISIVDRNILRIGLYELLFADRSEVPAKVAINEAIELGKTFGGENSGRFVNGVLGAVYKEIGEPGKDETSKKPKRREVPYEQMPRQRLGGAVVYAKQGADVYIALVHDIFGHWTLSKGKIGDNPTIADESVEVGTVREIKEELGLDITIKQKLGENEYVASDPTVGKKRKHVTYFLAESKFKDITLEKKGGLDDAKWFKLADILDLNFYDDILPIVTKAINLLVATETKEPKADRKSVKPRKSKVIGKENAKKGIE</sequence>
<keyword evidence="2 6" id="KW-0889">Transcription antitermination</keyword>
<accession>A0A1F6ECF5</accession>
<evidence type="ECO:0000256" key="6">
    <source>
        <dbReference type="HAMAP-Rule" id="MF_00073"/>
    </source>
</evidence>
<name>A0A1F6ECF5_9BACT</name>
<comment type="similarity">
    <text evidence="1 6">Belongs to the NusB family.</text>
</comment>
<evidence type="ECO:0000256" key="4">
    <source>
        <dbReference type="ARBA" id="ARBA00023015"/>
    </source>
</evidence>
<dbReference type="HAMAP" id="MF_00073">
    <property type="entry name" value="NusB"/>
    <property type="match status" value="1"/>
</dbReference>
<dbReference type="PANTHER" id="PTHR11078">
    <property type="entry name" value="N UTILIZATION SUBSTANCE PROTEIN B-RELATED"/>
    <property type="match status" value="1"/>
</dbReference>
<keyword evidence="4 6" id="KW-0805">Transcription regulation</keyword>
<gene>
    <name evidence="6" type="primary">nusB</name>
    <name evidence="9" type="ORF">A3A35_02240</name>
</gene>
<dbReference type="InterPro" id="IPR006027">
    <property type="entry name" value="NusB_RsmB_TIM44"/>
</dbReference>
<evidence type="ECO:0000259" key="8">
    <source>
        <dbReference type="PROSITE" id="PS51462"/>
    </source>
</evidence>
<comment type="caution">
    <text evidence="9">The sequence shown here is derived from an EMBL/GenBank/DDBJ whole genome shotgun (WGS) entry which is preliminary data.</text>
</comment>
<reference evidence="9 10" key="1">
    <citation type="journal article" date="2016" name="Nat. Commun.">
        <title>Thousands of microbial genomes shed light on interconnected biogeochemical processes in an aquifer system.</title>
        <authorList>
            <person name="Anantharaman K."/>
            <person name="Brown C.T."/>
            <person name="Hug L.A."/>
            <person name="Sharon I."/>
            <person name="Castelle C.J."/>
            <person name="Probst A.J."/>
            <person name="Thomas B.C."/>
            <person name="Singh A."/>
            <person name="Wilkins M.J."/>
            <person name="Karaoz U."/>
            <person name="Brodie E.L."/>
            <person name="Williams K.H."/>
            <person name="Hubbard S.S."/>
            <person name="Banfield J.F."/>
        </authorList>
    </citation>
    <scope>NUCLEOTIDE SEQUENCE [LARGE SCALE GENOMIC DNA]</scope>
</reference>